<protein>
    <submittedName>
        <fullName evidence="5">DUF86 domain-containing protein</fullName>
    </submittedName>
</protein>
<dbReference type="PANTHER" id="PTHR33397:SF5">
    <property type="entry name" value="RNASE YUTE-RELATED"/>
    <property type="match status" value="1"/>
</dbReference>
<dbReference type="EMBL" id="DTIN01000008">
    <property type="protein sequence ID" value="HFX12728.1"/>
    <property type="molecule type" value="Genomic_DNA"/>
</dbReference>
<evidence type="ECO:0000256" key="2">
    <source>
        <dbReference type="ARBA" id="ARBA00022722"/>
    </source>
</evidence>
<dbReference type="Pfam" id="PF01934">
    <property type="entry name" value="HepT-like"/>
    <property type="match status" value="1"/>
</dbReference>
<accession>A0A7C3MGU0</accession>
<name>A0A7C3MGU0_DICTH</name>
<comment type="similarity">
    <text evidence="4">Belongs to the HepT RNase toxin family.</text>
</comment>
<dbReference type="GO" id="GO:0110001">
    <property type="term" value="C:toxin-antitoxin complex"/>
    <property type="evidence" value="ECO:0007669"/>
    <property type="project" value="InterPro"/>
</dbReference>
<dbReference type="AlphaFoldDB" id="A0A7C3MGU0"/>
<organism evidence="5">
    <name type="scientific">Dictyoglomus thermophilum</name>
    <dbReference type="NCBI Taxonomy" id="14"/>
    <lineage>
        <taxon>Bacteria</taxon>
        <taxon>Pseudomonadati</taxon>
        <taxon>Dictyoglomota</taxon>
        <taxon>Dictyoglomia</taxon>
        <taxon>Dictyoglomales</taxon>
        <taxon>Dictyoglomaceae</taxon>
        <taxon>Dictyoglomus</taxon>
    </lineage>
</organism>
<dbReference type="PANTHER" id="PTHR33397">
    <property type="entry name" value="UPF0331 PROTEIN YUTE"/>
    <property type="match status" value="1"/>
</dbReference>
<evidence type="ECO:0000256" key="3">
    <source>
        <dbReference type="ARBA" id="ARBA00022801"/>
    </source>
</evidence>
<keyword evidence="3" id="KW-0378">Hydrolase</keyword>
<dbReference type="InterPro" id="IPR052379">
    <property type="entry name" value="Type_VII_TA_RNase"/>
</dbReference>
<proteinExistence type="inferred from homology"/>
<keyword evidence="1" id="KW-1277">Toxin-antitoxin system</keyword>
<dbReference type="GO" id="GO:0004540">
    <property type="term" value="F:RNA nuclease activity"/>
    <property type="evidence" value="ECO:0007669"/>
    <property type="project" value="InterPro"/>
</dbReference>
<comment type="caution">
    <text evidence="5">The sequence shown here is derived from an EMBL/GenBank/DDBJ whole genome shotgun (WGS) entry which is preliminary data.</text>
</comment>
<sequence>MIKERIKKLNETLEVLEYMKKNFDINELKLDKIKQYALKYGIYLSITGIGEIACAYLNEKGIESVSNFKECIAMLGDMKILDRIIVEKLMELMKYRDLLKRPYIEIDILKLYSLLERLDLVKEFIDRITIGIRV</sequence>
<dbReference type="Gene3D" id="1.20.120.580">
    <property type="entry name" value="bsu32300-like"/>
    <property type="match status" value="1"/>
</dbReference>
<evidence type="ECO:0000256" key="4">
    <source>
        <dbReference type="ARBA" id="ARBA00024207"/>
    </source>
</evidence>
<reference evidence="5" key="1">
    <citation type="journal article" date="2020" name="mSystems">
        <title>Genome- and Community-Level Interaction Insights into Carbon Utilization and Element Cycling Functions of Hydrothermarchaeota in Hydrothermal Sediment.</title>
        <authorList>
            <person name="Zhou Z."/>
            <person name="Liu Y."/>
            <person name="Xu W."/>
            <person name="Pan J."/>
            <person name="Luo Z.H."/>
            <person name="Li M."/>
        </authorList>
    </citation>
    <scope>NUCLEOTIDE SEQUENCE [LARGE SCALE GENOMIC DNA]</scope>
    <source>
        <strain evidence="5">SpSt-81</strain>
    </source>
</reference>
<dbReference type="GO" id="GO:0016787">
    <property type="term" value="F:hydrolase activity"/>
    <property type="evidence" value="ECO:0007669"/>
    <property type="project" value="UniProtKB-KW"/>
</dbReference>
<dbReference type="InterPro" id="IPR008201">
    <property type="entry name" value="HepT-like"/>
</dbReference>
<dbReference type="InterPro" id="IPR037038">
    <property type="entry name" value="HepT-like_sf"/>
</dbReference>
<keyword evidence="2" id="KW-0540">Nuclease</keyword>
<evidence type="ECO:0000256" key="1">
    <source>
        <dbReference type="ARBA" id="ARBA00022649"/>
    </source>
</evidence>
<evidence type="ECO:0000313" key="5">
    <source>
        <dbReference type="EMBL" id="HFX12728.1"/>
    </source>
</evidence>
<gene>
    <name evidence="5" type="ORF">ENW00_00990</name>
</gene>